<keyword evidence="3 6" id="KW-0812">Transmembrane</keyword>
<accession>A0A2J5PC49</accession>
<evidence type="ECO:0000256" key="1">
    <source>
        <dbReference type="ARBA" id="ARBA00004651"/>
    </source>
</evidence>
<name>A0A2J5PC49_9ENTR</name>
<evidence type="ECO:0000313" key="9">
    <source>
        <dbReference type="Proteomes" id="UP000234667"/>
    </source>
</evidence>
<keyword evidence="5 6" id="KW-0472">Membrane</keyword>
<comment type="caution">
    <text evidence="8">The sequence shown here is derived from an EMBL/GenBank/DDBJ whole genome shotgun (WGS) entry which is preliminary data.</text>
</comment>
<protein>
    <submittedName>
        <fullName evidence="8">EamA family transporter</fullName>
    </submittedName>
</protein>
<proteinExistence type="predicted"/>
<dbReference type="Pfam" id="PF00892">
    <property type="entry name" value="EamA"/>
    <property type="match status" value="1"/>
</dbReference>
<feature type="transmembrane region" description="Helical" evidence="6">
    <location>
        <begin position="103"/>
        <end position="123"/>
    </location>
</feature>
<feature type="non-terminal residue" evidence="8">
    <location>
        <position position="1"/>
    </location>
</feature>
<evidence type="ECO:0000256" key="5">
    <source>
        <dbReference type="ARBA" id="ARBA00023136"/>
    </source>
</evidence>
<dbReference type="Proteomes" id="UP000234667">
    <property type="component" value="Unassembled WGS sequence"/>
</dbReference>
<feature type="domain" description="EamA" evidence="7">
    <location>
        <begin position="46"/>
        <end position="173"/>
    </location>
</feature>
<feature type="transmembrane region" description="Helical" evidence="6">
    <location>
        <begin position="45"/>
        <end position="62"/>
    </location>
</feature>
<dbReference type="SUPFAM" id="SSF103481">
    <property type="entry name" value="Multidrug resistance efflux transporter EmrE"/>
    <property type="match status" value="1"/>
</dbReference>
<comment type="subcellular location">
    <subcellularLocation>
        <location evidence="1">Cell membrane</location>
        <topology evidence="1">Multi-pass membrane protein</topology>
    </subcellularLocation>
</comment>
<feature type="transmembrane region" description="Helical" evidence="6">
    <location>
        <begin position="74"/>
        <end position="91"/>
    </location>
</feature>
<keyword evidence="2" id="KW-1003">Cell membrane</keyword>
<dbReference type="InterPro" id="IPR000620">
    <property type="entry name" value="EamA_dom"/>
</dbReference>
<gene>
    <name evidence="8" type="ORF">CWN49_28220</name>
</gene>
<evidence type="ECO:0000256" key="3">
    <source>
        <dbReference type="ARBA" id="ARBA00022692"/>
    </source>
</evidence>
<organism evidence="8 9">
    <name type="scientific">Klebsiella michiganensis</name>
    <dbReference type="NCBI Taxonomy" id="1134687"/>
    <lineage>
        <taxon>Bacteria</taxon>
        <taxon>Pseudomonadati</taxon>
        <taxon>Pseudomonadota</taxon>
        <taxon>Gammaproteobacteria</taxon>
        <taxon>Enterobacterales</taxon>
        <taxon>Enterobacteriaceae</taxon>
        <taxon>Klebsiella/Raoultella group</taxon>
        <taxon>Klebsiella</taxon>
    </lineage>
</organism>
<feature type="transmembrane region" description="Helical" evidence="6">
    <location>
        <begin position="158"/>
        <end position="175"/>
    </location>
</feature>
<dbReference type="NCBIfam" id="NF008676">
    <property type="entry name" value="PRK11689.1"/>
    <property type="match status" value="1"/>
</dbReference>
<dbReference type="AlphaFoldDB" id="A0A2J5PC49"/>
<dbReference type="EMBL" id="PIDR01001259">
    <property type="protein sequence ID" value="PLO63265.1"/>
    <property type="molecule type" value="Genomic_DNA"/>
</dbReference>
<evidence type="ECO:0000256" key="4">
    <source>
        <dbReference type="ARBA" id="ARBA00022989"/>
    </source>
</evidence>
<keyword evidence="4 6" id="KW-1133">Transmembrane helix</keyword>
<feature type="transmembrane region" description="Helical" evidence="6">
    <location>
        <begin position="7"/>
        <end position="25"/>
    </location>
</feature>
<evidence type="ECO:0000256" key="2">
    <source>
        <dbReference type="ARBA" id="ARBA00022475"/>
    </source>
</evidence>
<evidence type="ECO:0000313" key="8">
    <source>
        <dbReference type="EMBL" id="PLO63265.1"/>
    </source>
</evidence>
<evidence type="ECO:0000259" key="7">
    <source>
        <dbReference type="Pfam" id="PF00892"/>
    </source>
</evidence>
<evidence type="ECO:0000256" key="6">
    <source>
        <dbReference type="SAM" id="Phobius"/>
    </source>
</evidence>
<sequence length="180" mass="19275">FNGQKSSWLVIPGLFLALFGVTWVLGGEHGLNVDEITRNVVSSPLSYILAFIGAFIWAAYCTVTAKYAKGKNGITLFVLLTALTLWLKFLFSEQPPMVFSWPVIAKLIALSVALGLGYAAWNVGILHGNVSLLAAASYFTPVLSSALAAALLSAALSWSFWQGAGMVCAGSLLCWQATRR</sequence>
<feature type="transmembrane region" description="Helical" evidence="6">
    <location>
        <begin position="130"/>
        <end position="152"/>
    </location>
</feature>
<reference evidence="8 9" key="2">
    <citation type="submission" date="2018-01" db="EMBL/GenBank/DDBJ databases">
        <title>Genomic study of Klebsiella pneumoniae.</title>
        <authorList>
            <person name="Yang Y."/>
            <person name="Bicalho R."/>
        </authorList>
    </citation>
    <scope>NUCLEOTIDE SEQUENCE [LARGE SCALE GENOMIC DNA]</scope>
    <source>
        <strain evidence="8 9">A10</strain>
    </source>
</reference>
<dbReference type="InterPro" id="IPR037185">
    <property type="entry name" value="EmrE-like"/>
</dbReference>
<dbReference type="GO" id="GO:0005886">
    <property type="term" value="C:plasma membrane"/>
    <property type="evidence" value="ECO:0007669"/>
    <property type="project" value="UniProtKB-SubCell"/>
</dbReference>
<reference evidence="8 9" key="1">
    <citation type="submission" date="2017-11" db="EMBL/GenBank/DDBJ databases">
        <authorList>
            <person name="Han C.G."/>
        </authorList>
    </citation>
    <scope>NUCLEOTIDE SEQUENCE [LARGE SCALE GENOMIC DNA]</scope>
    <source>
        <strain evidence="8 9">A10</strain>
    </source>
</reference>